<dbReference type="InterPro" id="IPR004160">
    <property type="entry name" value="Transl_elong_EFTu/EF1A_C"/>
</dbReference>
<comment type="similarity">
    <text evidence="1 10">Belongs to the TRAFAC class translation factor GTPase superfamily. Classic translation factor GTPase family. EF-Tu/EF-1A subfamily.</text>
</comment>
<dbReference type="CDD" id="cd03707">
    <property type="entry name" value="EFTU_III"/>
    <property type="match status" value="1"/>
</dbReference>
<evidence type="ECO:0000256" key="9">
    <source>
        <dbReference type="ARBA" id="ARBA00029554"/>
    </source>
</evidence>
<dbReference type="CDD" id="cd01884">
    <property type="entry name" value="EF_Tu"/>
    <property type="match status" value="1"/>
</dbReference>
<keyword evidence="4 10" id="KW-0251">Elongation factor</keyword>
<feature type="binding site" evidence="10">
    <location>
        <begin position="137"/>
        <end position="140"/>
    </location>
    <ligand>
        <name>GTP</name>
        <dbReference type="ChEBI" id="CHEBI:37565"/>
    </ligand>
</feature>
<dbReference type="InterPro" id="IPR009001">
    <property type="entry name" value="Transl_elong_EF1A/Init_IF2_C"/>
</dbReference>
<dbReference type="InterPro" id="IPR041709">
    <property type="entry name" value="EF-Tu_GTP-bd"/>
</dbReference>
<dbReference type="PROSITE" id="PS51722">
    <property type="entry name" value="G_TR_2"/>
    <property type="match status" value="1"/>
</dbReference>
<dbReference type="PROSITE" id="PS00301">
    <property type="entry name" value="G_TR_1"/>
    <property type="match status" value="1"/>
</dbReference>
<dbReference type="NCBIfam" id="NF009372">
    <property type="entry name" value="PRK12735.1"/>
    <property type="match status" value="1"/>
</dbReference>
<dbReference type="PANTHER" id="PTHR43721">
    <property type="entry name" value="ELONGATION FACTOR TU-RELATED"/>
    <property type="match status" value="1"/>
</dbReference>
<comment type="subunit">
    <text evidence="10">Monomer.</text>
</comment>
<feature type="binding site" evidence="10">
    <location>
        <begin position="82"/>
        <end position="86"/>
    </location>
    <ligand>
        <name>GTP</name>
        <dbReference type="ChEBI" id="CHEBI:37565"/>
    </ligand>
</feature>
<protein>
    <recommendedName>
        <fullName evidence="9 10">Elongation factor Tu</fullName>
        <shortName evidence="10">EF-Tu</shortName>
        <ecNumber evidence="10">3.6.5.3</ecNumber>
    </recommendedName>
</protein>
<organism evidence="12 13">
    <name type="scientific">Bianquea renquensis</name>
    <dbReference type="NCBI Taxonomy" id="2763661"/>
    <lineage>
        <taxon>Bacteria</taxon>
        <taxon>Bacillati</taxon>
        <taxon>Bacillota</taxon>
        <taxon>Clostridia</taxon>
        <taxon>Eubacteriales</taxon>
        <taxon>Bianqueaceae</taxon>
        <taxon>Bianquea</taxon>
    </lineage>
</organism>
<evidence type="ECO:0000313" key="12">
    <source>
        <dbReference type="EMBL" id="MBC8543249.1"/>
    </source>
</evidence>
<dbReference type="NCBIfam" id="NF009373">
    <property type="entry name" value="PRK12736.1"/>
    <property type="match status" value="1"/>
</dbReference>
<comment type="subcellular location">
    <subcellularLocation>
        <location evidence="10">Cytoplasm</location>
    </subcellularLocation>
</comment>
<dbReference type="InterPro" id="IPR027417">
    <property type="entry name" value="P-loop_NTPase"/>
</dbReference>
<dbReference type="HAMAP" id="MF_00118_B">
    <property type="entry name" value="EF_Tu_B"/>
    <property type="match status" value="1"/>
</dbReference>
<dbReference type="InterPro" id="IPR009000">
    <property type="entry name" value="Transl_B-barrel_sf"/>
</dbReference>
<dbReference type="AlphaFoldDB" id="A0A926DT31"/>
<dbReference type="PRINTS" id="PR00315">
    <property type="entry name" value="ELONGATNFCT"/>
</dbReference>
<keyword evidence="10" id="KW-0479">Metal-binding</keyword>
<dbReference type="GO" id="GO:0000287">
    <property type="term" value="F:magnesium ion binding"/>
    <property type="evidence" value="ECO:0007669"/>
    <property type="project" value="UniProtKB-UniRule"/>
</dbReference>
<dbReference type="GO" id="GO:0003924">
    <property type="term" value="F:GTPase activity"/>
    <property type="evidence" value="ECO:0007669"/>
    <property type="project" value="UniProtKB-UniRule"/>
</dbReference>
<dbReference type="CDD" id="cd03697">
    <property type="entry name" value="EFTU_II"/>
    <property type="match status" value="1"/>
</dbReference>
<keyword evidence="7 10" id="KW-0648">Protein biosynthesis</keyword>
<dbReference type="GO" id="GO:0005829">
    <property type="term" value="C:cytosol"/>
    <property type="evidence" value="ECO:0007669"/>
    <property type="project" value="TreeGrafter"/>
</dbReference>
<dbReference type="Proteomes" id="UP000657006">
    <property type="component" value="Unassembled WGS sequence"/>
</dbReference>
<dbReference type="Gene3D" id="2.40.30.10">
    <property type="entry name" value="Translation factors"/>
    <property type="match status" value="2"/>
</dbReference>
<evidence type="ECO:0000256" key="8">
    <source>
        <dbReference type="ARBA" id="ARBA00023134"/>
    </source>
</evidence>
<accession>A0A926DT31</accession>
<evidence type="ECO:0000256" key="6">
    <source>
        <dbReference type="ARBA" id="ARBA00022842"/>
    </source>
</evidence>
<dbReference type="Pfam" id="PF03143">
    <property type="entry name" value="GTP_EFTU_D3"/>
    <property type="match status" value="1"/>
</dbReference>
<dbReference type="Gene3D" id="3.40.50.300">
    <property type="entry name" value="P-loop containing nucleotide triphosphate hydrolases"/>
    <property type="match status" value="1"/>
</dbReference>
<dbReference type="InterPro" id="IPR000795">
    <property type="entry name" value="T_Tr_GTP-bd_dom"/>
</dbReference>
<dbReference type="SUPFAM" id="SSF50465">
    <property type="entry name" value="EF-Tu/eEF-1alpha/eIF2-gamma C-terminal domain"/>
    <property type="match status" value="1"/>
</dbReference>
<dbReference type="PANTHER" id="PTHR43721:SF22">
    <property type="entry name" value="ELONGATION FACTOR TU, MITOCHONDRIAL"/>
    <property type="match status" value="1"/>
</dbReference>
<keyword evidence="2 10" id="KW-0963">Cytoplasm</keyword>
<evidence type="ECO:0000259" key="11">
    <source>
        <dbReference type="PROSITE" id="PS51722"/>
    </source>
</evidence>
<feature type="binding site" evidence="10">
    <location>
        <position position="26"/>
    </location>
    <ligand>
        <name>Mg(2+)</name>
        <dbReference type="ChEBI" id="CHEBI:18420"/>
    </ligand>
</feature>
<keyword evidence="5 10" id="KW-0378">Hydrolase</keyword>
<dbReference type="Pfam" id="PF00009">
    <property type="entry name" value="GTP_EFTU"/>
    <property type="match status" value="1"/>
</dbReference>
<keyword evidence="6 10" id="KW-0460">Magnesium</keyword>
<dbReference type="InterPro" id="IPR005225">
    <property type="entry name" value="Small_GTP-bd"/>
</dbReference>
<evidence type="ECO:0000256" key="4">
    <source>
        <dbReference type="ARBA" id="ARBA00022768"/>
    </source>
</evidence>
<dbReference type="NCBIfam" id="TIGR00231">
    <property type="entry name" value="small_GTP"/>
    <property type="match status" value="1"/>
</dbReference>
<feature type="binding site" evidence="10">
    <location>
        <begin position="19"/>
        <end position="26"/>
    </location>
    <ligand>
        <name>GTP</name>
        <dbReference type="ChEBI" id="CHEBI:37565"/>
    </ligand>
</feature>
<evidence type="ECO:0000256" key="3">
    <source>
        <dbReference type="ARBA" id="ARBA00022741"/>
    </source>
</evidence>
<evidence type="ECO:0000256" key="5">
    <source>
        <dbReference type="ARBA" id="ARBA00022801"/>
    </source>
</evidence>
<dbReference type="Pfam" id="PF03144">
    <property type="entry name" value="GTP_EFTU_D2"/>
    <property type="match status" value="1"/>
</dbReference>
<dbReference type="FunFam" id="2.40.30.10:FF:000001">
    <property type="entry name" value="Elongation factor Tu"/>
    <property type="match status" value="1"/>
</dbReference>
<gene>
    <name evidence="10 12" type="primary">tuf</name>
    <name evidence="12" type="ORF">H8730_06805</name>
</gene>
<comment type="caution">
    <text evidence="12">The sequence shown here is derived from an EMBL/GenBank/DDBJ whole genome shotgun (WGS) entry which is preliminary data.</text>
</comment>
<proteinExistence type="inferred from homology"/>
<dbReference type="InterPro" id="IPR004541">
    <property type="entry name" value="Transl_elong_EFTu/EF1A_bac/org"/>
</dbReference>
<dbReference type="GO" id="GO:0005525">
    <property type="term" value="F:GTP binding"/>
    <property type="evidence" value="ECO:0007669"/>
    <property type="project" value="UniProtKB-UniRule"/>
</dbReference>
<dbReference type="NCBIfam" id="TIGR00485">
    <property type="entry name" value="EF-Tu"/>
    <property type="match status" value="1"/>
</dbReference>
<dbReference type="FunFam" id="3.40.50.300:FF:000003">
    <property type="entry name" value="Elongation factor Tu"/>
    <property type="match status" value="1"/>
</dbReference>
<reference evidence="12" key="1">
    <citation type="submission" date="2020-08" db="EMBL/GenBank/DDBJ databases">
        <title>Genome public.</title>
        <authorList>
            <person name="Liu C."/>
            <person name="Sun Q."/>
        </authorList>
    </citation>
    <scope>NUCLEOTIDE SEQUENCE</scope>
    <source>
        <strain evidence="12">NSJ-32</strain>
    </source>
</reference>
<name>A0A926DT31_9FIRM</name>
<dbReference type="RefSeq" id="WP_177714806.1">
    <property type="nucleotide sequence ID" value="NZ_JACRSQ010000008.1"/>
</dbReference>
<comment type="function">
    <text evidence="10">GTP hydrolase that promotes the GTP-dependent binding of aminoacyl-tRNA to the A-site of ribosomes during protein biosynthesis.</text>
</comment>
<sequence length="397" mass="43822">MSKAKYERTKPHVNIGTIGHVDHGKTTLTAAITYTLHQRLGTGEAVAFDNIDKAPEERERGITISTAHVEYETEKRHYAHVDCPGHADYVKNMITGAAQMDGAILVVAATDGPMAQTREHILLSRQVGVPYIVVFMNKCDMVDDEELLELVEMEIRELLSSYDFPGDDIPVIQGSALQALNDPTGPWGDKIMELMDAVDEYIPAPVRDTDKPFLMPVEDVFSITGRGTVATGRVERGVLHVSDEVQLVGLHSESKKYVVTGIEMFHKLLDEAQAGDNIGALLRGIQRTEIERGQVLAKPGSVTPHHKIKGQVYVLKKEEGGRHTPFLTNYRPQFYFRTTDVTGVITLPEGVEMCMPGDNVEMGIELIYPVAMEKGLRFSIREGGRTVGAGSITEIIE</sequence>
<feature type="domain" description="Tr-type G" evidence="11">
    <location>
        <begin position="10"/>
        <end position="206"/>
    </location>
</feature>
<dbReference type="NCBIfam" id="NF000766">
    <property type="entry name" value="PRK00049.1"/>
    <property type="match status" value="1"/>
</dbReference>
<dbReference type="SUPFAM" id="SSF50447">
    <property type="entry name" value="Translation proteins"/>
    <property type="match status" value="1"/>
</dbReference>
<evidence type="ECO:0000256" key="1">
    <source>
        <dbReference type="ARBA" id="ARBA00007249"/>
    </source>
</evidence>
<dbReference type="InterPro" id="IPR031157">
    <property type="entry name" value="G_TR_CS"/>
</dbReference>
<keyword evidence="3 10" id="KW-0547">Nucleotide-binding</keyword>
<dbReference type="InterPro" id="IPR033720">
    <property type="entry name" value="EFTU_2"/>
</dbReference>
<evidence type="ECO:0000256" key="7">
    <source>
        <dbReference type="ARBA" id="ARBA00022917"/>
    </source>
</evidence>
<dbReference type="GO" id="GO:0003746">
    <property type="term" value="F:translation elongation factor activity"/>
    <property type="evidence" value="ECO:0007669"/>
    <property type="project" value="UniProtKB-UniRule"/>
</dbReference>
<evidence type="ECO:0000256" key="2">
    <source>
        <dbReference type="ARBA" id="ARBA00022490"/>
    </source>
</evidence>
<comment type="catalytic activity">
    <reaction evidence="10">
        <text>GTP + H2O = GDP + phosphate + H(+)</text>
        <dbReference type="Rhea" id="RHEA:19669"/>
        <dbReference type="ChEBI" id="CHEBI:15377"/>
        <dbReference type="ChEBI" id="CHEBI:15378"/>
        <dbReference type="ChEBI" id="CHEBI:37565"/>
        <dbReference type="ChEBI" id="CHEBI:43474"/>
        <dbReference type="ChEBI" id="CHEBI:58189"/>
        <dbReference type="EC" id="3.6.5.3"/>
    </reaction>
</comment>
<keyword evidence="8 10" id="KW-0342">GTP-binding</keyword>
<dbReference type="EMBL" id="JACRSQ010000008">
    <property type="protein sequence ID" value="MBC8543249.1"/>
    <property type="molecule type" value="Genomic_DNA"/>
</dbReference>
<evidence type="ECO:0000313" key="13">
    <source>
        <dbReference type="Proteomes" id="UP000657006"/>
    </source>
</evidence>
<dbReference type="EC" id="3.6.5.3" evidence="10"/>
<dbReference type="InterPro" id="IPR004161">
    <property type="entry name" value="EFTu-like_2"/>
</dbReference>
<evidence type="ECO:0000256" key="10">
    <source>
        <dbReference type="HAMAP-Rule" id="MF_00118"/>
    </source>
</evidence>
<keyword evidence="13" id="KW-1185">Reference proteome</keyword>
<dbReference type="InterPro" id="IPR050055">
    <property type="entry name" value="EF-Tu_GTPase"/>
</dbReference>
<dbReference type="SUPFAM" id="SSF52540">
    <property type="entry name" value="P-loop containing nucleoside triphosphate hydrolases"/>
    <property type="match status" value="1"/>
</dbReference>